<comment type="caution">
    <text evidence="2">The sequence shown here is derived from an EMBL/GenBank/DDBJ whole genome shotgun (WGS) entry which is preliminary data.</text>
</comment>
<accession>A0A2A2B063</accession>
<sequence length="148" mass="15856">MRRQTAIHRTAVACSCAALAWLSGAGLAQAQMVQYGTAMSMYKDMQDKEIKVTDTVTPSVAARSRVAKALADRSMVDARAMVGEDGTLRLPPNQSNLVIRTDYTDVTQGPDGSVRVASPVIQGNVSGNVTLYVEGEGVENITVLNNRR</sequence>
<feature type="chain" id="PRO_5013376354" evidence="1">
    <location>
        <begin position="31"/>
        <end position="148"/>
    </location>
</feature>
<evidence type="ECO:0000313" key="2">
    <source>
        <dbReference type="EMBL" id="PAT43334.1"/>
    </source>
</evidence>
<protein>
    <submittedName>
        <fullName evidence="2">Uncharacterized protein</fullName>
    </submittedName>
</protein>
<feature type="signal peptide" evidence="1">
    <location>
        <begin position="1"/>
        <end position="30"/>
    </location>
</feature>
<evidence type="ECO:0000256" key="1">
    <source>
        <dbReference type="SAM" id="SignalP"/>
    </source>
</evidence>
<dbReference type="Proteomes" id="UP000218439">
    <property type="component" value="Unassembled WGS sequence"/>
</dbReference>
<dbReference type="AlphaFoldDB" id="A0A2A2B063"/>
<reference evidence="2 3" key="1">
    <citation type="submission" date="2017-08" db="EMBL/GenBank/DDBJ databases">
        <title>WGS of Clinical strains of the CDC Group NO-1 linked to zoonotic infections in humans.</title>
        <authorList>
            <person name="Bernier A.-M."/>
            <person name="Bernard K."/>
        </authorList>
    </citation>
    <scope>NUCLEOTIDE SEQUENCE [LARGE SCALE GENOMIC DNA]</scope>
    <source>
        <strain evidence="2 3">NML120219</strain>
    </source>
</reference>
<proteinExistence type="predicted"/>
<name>A0A2A2B063_9BURK</name>
<evidence type="ECO:0000313" key="3">
    <source>
        <dbReference type="Proteomes" id="UP000218439"/>
    </source>
</evidence>
<dbReference type="EMBL" id="NSJE01000005">
    <property type="protein sequence ID" value="PAT43334.1"/>
    <property type="molecule type" value="Genomic_DNA"/>
</dbReference>
<organism evidence="2 3">
    <name type="scientific">Vandammella animalimorsus</name>
    <dbReference type="NCBI Taxonomy" id="2029117"/>
    <lineage>
        <taxon>Bacteria</taxon>
        <taxon>Pseudomonadati</taxon>
        <taxon>Pseudomonadota</taxon>
        <taxon>Betaproteobacteria</taxon>
        <taxon>Burkholderiales</taxon>
        <taxon>Comamonadaceae</taxon>
        <taxon>Vandammella</taxon>
    </lineage>
</organism>
<keyword evidence="1" id="KW-0732">Signal</keyword>
<gene>
    <name evidence="2" type="ORF">CK621_04115</name>
</gene>